<protein>
    <submittedName>
        <fullName evidence="2">GNAT family N-acetyltransferase</fullName>
        <ecNumber evidence="2">2.3.1.-</ecNumber>
    </submittedName>
</protein>
<dbReference type="EC" id="2.3.1.-" evidence="2"/>
<dbReference type="EMBL" id="JBHSNF010000005">
    <property type="protein sequence ID" value="MFC5527732.1"/>
    <property type="molecule type" value="Genomic_DNA"/>
</dbReference>
<dbReference type="CDD" id="cd04301">
    <property type="entry name" value="NAT_SF"/>
    <property type="match status" value="1"/>
</dbReference>
<dbReference type="GO" id="GO:0016746">
    <property type="term" value="F:acyltransferase activity"/>
    <property type="evidence" value="ECO:0007669"/>
    <property type="project" value="UniProtKB-KW"/>
</dbReference>
<evidence type="ECO:0000313" key="2">
    <source>
        <dbReference type="EMBL" id="MFC5527732.1"/>
    </source>
</evidence>
<evidence type="ECO:0000313" key="3">
    <source>
        <dbReference type="Proteomes" id="UP001596114"/>
    </source>
</evidence>
<dbReference type="PROSITE" id="PS51186">
    <property type="entry name" value="GNAT"/>
    <property type="match status" value="1"/>
</dbReference>
<dbReference type="InterPro" id="IPR000182">
    <property type="entry name" value="GNAT_dom"/>
</dbReference>
<dbReference type="Proteomes" id="UP001596114">
    <property type="component" value="Unassembled WGS sequence"/>
</dbReference>
<feature type="domain" description="N-acetyltransferase" evidence="1">
    <location>
        <begin position="7"/>
        <end position="164"/>
    </location>
</feature>
<evidence type="ECO:0000259" key="1">
    <source>
        <dbReference type="PROSITE" id="PS51186"/>
    </source>
</evidence>
<proteinExistence type="predicted"/>
<dbReference type="RefSeq" id="WP_377322611.1">
    <property type="nucleotide sequence ID" value="NZ_JBHSNF010000005.1"/>
</dbReference>
<keyword evidence="3" id="KW-1185">Reference proteome</keyword>
<dbReference type="Gene3D" id="3.40.630.30">
    <property type="match status" value="1"/>
</dbReference>
<sequence length="164" mass="17888">MDEHPIIRVDPVNDSLCPALLNLGVLPTQREYMGDIADLLADAVACPGAEPMAICHGDTPVGYYRIDPHPRSVAGHDFAVPALGLRTFFIDADWQGRGFGALALNALIADLAARHPLARLLVLTVNNNNHAASQLYRRAGFRARIGLYHDRRPGPEQLLLRALP</sequence>
<keyword evidence="2" id="KW-0012">Acyltransferase</keyword>
<comment type="caution">
    <text evidence="2">The sequence shown here is derived from an EMBL/GenBank/DDBJ whole genome shotgun (WGS) entry which is preliminary data.</text>
</comment>
<gene>
    <name evidence="2" type="ORF">ACFPPA_18455</name>
</gene>
<keyword evidence="2" id="KW-0808">Transferase</keyword>
<accession>A0ABW0QVU5</accession>
<name>A0ABW0QVU5_9GAMM</name>
<dbReference type="InterPro" id="IPR016181">
    <property type="entry name" value="Acyl_CoA_acyltransferase"/>
</dbReference>
<organism evidence="2 3">
    <name type="scientific">Rhodanobacter ginsengisoli</name>
    <dbReference type="NCBI Taxonomy" id="418646"/>
    <lineage>
        <taxon>Bacteria</taxon>
        <taxon>Pseudomonadati</taxon>
        <taxon>Pseudomonadota</taxon>
        <taxon>Gammaproteobacteria</taxon>
        <taxon>Lysobacterales</taxon>
        <taxon>Rhodanobacteraceae</taxon>
        <taxon>Rhodanobacter</taxon>
    </lineage>
</organism>
<dbReference type="SUPFAM" id="SSF55729">
    <property type="entry name" value="Acyl-CoA N-acyltransferases (Nat)"/>
    <property type="match status" value="1"/>
</dbReference>
<reference evidence="3" key="1">
    <citation type="journal article" date="2019" name="Int. J. Syst. Evol. Microbiol.">
        <title>The Global Catalogue of Microorganisms (GCM) 10K type strain sequencing project: providing services to taxonomists for standard genome sequencing and annotation.</title>
        <authorList>
            <consortium name="The Broad Institute Genomics Platform"/>
            <consortium name="The Broad Institute Genome Sequencing Center for Infectious Disease"/>
            <person name="Wu L."/>
            <person name="Ma J."/>
        </authorList>
    </citation>
    <scope>NUCLEOTIDE SEQUENCE [LARGE SCALE GENOMIC DNA]</scope>
    <source>
        <strain evidence="3">CGMCC 1.16619</strain>
    </source>
</reference>
<dbReference type="Pfam" id="PF00583">
    <property type="entry name" value="Acetyltransf_1"/>
    <property type="match status" value="1"/>
</dbReference>